<dbReference type="EnsemblPlants" id="QL04p045343:mrna">
    <property type="protein sequence ID" value="QL04p045343:mrna"/>
    <property type="gene ID" value="QL04p045343"/>
</dbReference>
<dbReference type="InterPro" id="IPR052929">
    <property type="entry name" value="RNase_H-like_EbsB-rel"/>
</dbReference>
<evidence type="ECO:0000313" key="1">
    <source>
        <dbReference type="EnsemblPlants" id="QL04p045343:mrna"/>
    </source>
</evidence>
<keyword evidence="2" id="KW-1185">Reference proteome</keyword>
<dbReference type="Gramene" id="QL04p045343:mrna">
    <property type="protein sequence ID" value="QL04p045343:mrna"/>
    <property type="gene ID" value="QL04p045343"/>
</dbReference>
<organism evidence="1 2">
    <name type="scientific">Quercus lobata</name>
    <name type="common">Valley oak</name>
    <dbReference type="NCBI Taxonomy" id="97700"/>
    <lineage>
        <taxon>Eukaryota</taxon>
        <taxon>Viridiplantae</taxon>
        <taxon>Streptophyta</taxon>
        <taxon>Embryophyta</taxon>
        <taxon>Tracheophyta</taxon>
        <taxon>Spermatophyta</taxon>
        <taxon>Magnoliopsida</taxon>
        <taxon>eudicotyledons</taxon>
        <taxon>Gunneridae</taxon>
        <taxon>Pentapetalae</taxon>
        <taxon>rosids</taxon>
        <taxon>fabids</taxon>
        <taxon>Fagales</taxon>
        <taxon>Fagaceae</taxon>
        <taxon>Quercus</taxon>
    </lineage>
</organism>
<sequence length="628" mass="70797">MAIFARPAGIRPGPTLMGRVLPGPIRNRHQLKVRTHASLPPSILTLTPTVLTIANSLTAGPTLAAVPSLRRRPKLSVSVIGPKRSNISQLRFILAVADLTLSNSPLPLSSHLPRPWPQAVKHLNCFTLDHRPILLSLDADEEPHKWHRKPFRFEAMWVLDLGCKDTNTQAWDCSPSGTPMYATALKLKKCKQGLKSWSQEHFGHVQSSIKQTKDRVWRAKDVSVKSGNCDEVDRLKKELNVLYDKEEKMWQQRSHHILDGVQSIVTDEIRAELGKPYTSEEVGEAIRQLKPFKAPGPDGKKGFMAMKLDMSKAYDNVEWSFLEQILLKLGFQESWVELIMECITSISYSILVNGEPKGMITLSRGLRVQGNAMLAKQVWHFIHNKDTLMYKVFSAKYFPNGSVLDAPVHPKSSYAWKSILQAREIVSPRVGSNVIWVCDLFYPNSRTWDPGKLVSYFLPLEAEKVGCIYVGEAEAEDVLIWPLSPSRSYSVRSAYRMLMEAENSALPSSSSPMSSNSIWKKIWKLKVSNKDLVQEYWDIHFKEKPICVRPPAIRWSPPSAECYKISFDAAILEGTNRVGIGVVCRDYEGHVLAALSQNVALVQSVEMAEALVRKRVVEFARELSFFAN</sequence>
<proteinExistence type="predicted"/>
<evidence type="ECO:0008006" key="3">
    <source>
        <dbReference type="Google" id="ProtNLM"/>
    </source>
</evidence>
<dbReference type="EMBL" id="LRBV02000004">
    <property type="status" value="NOT_ANNOTATED_CDS"/>
    <property type="molecule type" value="Genomic_DNA"/>
</dbReference>
<dbReference type="AlphaFoldDB" id="A0A7N2LFF5"/>
<name>A0A7N2LFF5_QUELO</name>
<protein>
    <recommendedName>
        <fullName evidence="3">Reverse transcriptase domain-containing protein</fullName>
    </recommendedName>
</protein>
<dbReference type="Proteomes" id="UP000594261">
    <property type="component" value="Chromosome 4"/>
</dbReference>
<dbReference type="PANTHER" id="PTHR47074">
    <property type="entry name" value="BNAC02G40300D PROTEIN"/>
    <property type="match status" value="1"/>
</dbReference>
<reference evidence="1" key="2">
    <citation type="submission" date="2021-01" db="UniProtKB">
        <authorList>
            <consortium name="EnsemblPlants"/>
        </authorList>
    </citation>
    <scope>IDENTIFICATION</scope>
</reference>
<reference evidence="1 2" key="1">
    <citation type="journal article" date="2016" name="G3 (Bethesda)">
        <title>First Draft Assembly and Annotation of the Genome of a California Endemic Oak Quercus lobata Nee (Fagaceae).</title>
        <authorList>
            <person name="Sork V.L."/>
            <person name="Fitz-Gibbon S.T."/>
            <person name="Puiu D."/>
            <person name="Crepeau M."/>
            <person name="Gugger P.F."/>
            <person name="Sherman R."/>
            <person name="Stevens K."/>
            <person name="Langley C.H."/>
            <person name="Pellegrini M."/>
            <person name="Salzberg S.L."/>
        </authorList>
    </citation>
    <scope>NUCLEOTIDE SEQUENCE [LARGE SCALE GENOMIC DNA]</scope>
    <source>
        <strain evidence="1 2">cv. SW786</strain>
    </source>
</reference>
<dbReference type="PANTHER" id="PTHR47074:SF48">
    <property type="entry name" value="POLYNUCLEOTIDYL TRANSFERASE, RIBONUCLEASE H-LIKE SUPERFAMILY PROTEIN"/>
    <property type="match status" value="1"/>
</dbReference>
<accession>A0A7N2LFF5</accession>
<evidence type="ECO:0000313" key="2">
    <source>
        <dbReference type="Proteomes" id="UP000594261"/>
    </source>
</evidence>
<dbReference type="InParanoid" id="A0A7N2LFF5"/>